<dbReference type="PROSITE" id="PS50003">
    <property type="entry name" value="PH_DOMAIN"/>
    <property type="match status" value="1"/>
</dbReference>
<evidence type="ECO:0000313" key="3">
    <source>
        <dbReference type="Proteomes" id="UP000002698"/>
    </source>
</evidence>
<dbReference type="InterPro" id="IPR013150">
    <property type="entry name" value="TFIIB_cyclin"/>
</dbReference>
<dbReference type="eggNOG" id="arCOG04613">
    <property type="taxonomic scope" value="Archaea"/>
</dbReference>
<dbReference type="GO" id="GO:0017025">
    <property type="term" value="F:TBP-class protein binding"/>
    <property type="evidence" value="ECO:0007669"/>
    <property type="project" value="InterPro"/>
</dbReference>
<dbReference type="RefSeq" id="WP_011323567.1">
    <property type="nucleotide sequence ID" value="NC_007426.1"/>
</dbReference>
<evidence type="ECO:0000259" key="1">
    <source>
        <dbReference type="PROSITE" id="PS50003"/>
    </source>
</evidence>
<dbReference type="OrthoDB" id="291244at2157"/>
<gene>
    <name evidence="2" type="ordered locus">NP_3718A</name>
</gene>
<dbReference type="EnsemblBacteria" id="CAI49950">
    <property type="protein sequence ID" value="CAI49950"/>
    <property type="gene ID" value="NP_3718A"/>
</dbReference>
<name>A0A1U7EXL5_NATPD</name>
<dbReference type="STRING" id="348780.NP_3718A"/>
<dbReference type="InterPro" id="IPR036915">
    <property type="entry name" value="Cyclin-like_sf"/>
</dbReference>
<keyword evidence="3" id="KW-1185">Reference proteome</keyword>
<dbReference type="Proteomes" id="UP000002698">
    <property type="component" value="Chromosome"/>
</dbReference>
<organism evidence="2 3">
    <name type="scientific">Natronomonas pharaonis (strain ATCC 35678 / DSM 2160 / CIP 103997 / JCM 8858 / NBRC 14720 / NCIMB 2260 / Gabara)</name>
    <name type="common">Halobacterium pharaonis</name>
    <dbReference type="NCBI Taxonomy" id="348780"/>
    <lineage>
        <taxon>Archaea</taxon>
        <taxon>Methanobacteriati</taxon>
        <taxon>Methanobacteriota</taxon>
        <taxon>Stenosarchaea group</taxon>
        <taxon>Halobacteria</taxon>
        <taxon>Halobacteriales</taxon>
        <taxon>Natronomonadaceae</taxon>
        <taxon>Natronomonas</taxon>
    </lineage>
</organism>
<dbReference type="InterPro" id="IPR001849">
    <property type="entry name" value="PH_domain"/>
</dbReference>
<accession>A0A1U7EXL5</accession>
<dbReference type="Pfam" id="PF00382">
    <property type="entry name" value="TFIIB"/>
    <property type="match status" value="1"/>
</dbReference>
<dbReference type="HOGENOM" id="CLU_155668_0_0_2"/>
<sequence>MYRARDHVENEQWLAAIDDAAERLDLGSEAKSRATDLFLSTVPEEDRSKQAVVAASLYAGALIAGDQRSQSDVADAVGVSRLTVQNRWRELLSEAGLEPPQW</sequence>
<protein>
    <submittedName>
        <fullName evidence="2">Cyclin domain protein</fullName>
    </submittedName>
</protein>
<dbReference type="AlphaFoldDB" id="A0A1U7EXL5"/>
<evidence type="ECO:0000313" key="2">
    <source>
        <dbReference type="EMBL" id="CAI49950.1"/>
    </source>
</evidence>
<dbReference type="GeneID" id="3703236"/>
<dbReference type="EMBL" id="CR936257">
    <property type="protein sequence ID" value="CAI49950.1"/>
    <property type="molecule type" value="Genomic_DNA"/>
</dbReference>
<dbReference type="SUPFAM" id="SSF47954">
    <property type="entry name" value="Cyclin-like"/>
    <property type="match status" value="1"/>
</dbReference>
<reference evidence="2 3" key="1">
    <citation type="journal article" date="2005" name="Genome Res.">
        <title>Living with two extremes: conclusions from the genome sequence of Natronomonas pharaonis.</title>
        <authorList>
            <person name="Falb M."/>
            <person name="Pfeiffer F."/>
            <person name="Palm P."/>
            <person name="Rodewald K."/>
            <person name="Hickmann V."/>
            <person name="Tittor J."/>
            <person name="Oesterhelt D."/>
        </authorList>
    </citation>
    <scope>NUCLEOTIDE SEQUENCE [LARGE SCALE GENOMIC DNA]</scope>
    <source>
        <strain evidence="3">ATCC 35678 / DSM 2160 / CIP 103997 / JCM 8858 / NBRC 14720 / NCIMB 2260 / Gabara</strain>
    </source>
</reference>
<feature type="domain" description="PH" evidence="1">
    <location>
        <begin position="1"/>
        <end position="22"/>
    </location>
</feature>
<proteinExistence type="predicted"/>
<dbReference type="Gene3D" id="1.10.472.10">
    <property type="entry name" value="Cyclin-like"/>
    <property type="match status" value="1"/>
</dbReference>
<dbReference type="KEGG" id="nph:NP_3718A"/>